<dbReference type="InterPro" id="IPR021109">
    <property type="entry name" value="Peptidase_aspartic_dom_sf"/>
</dbReference>
<organism evidence="1 2">
    <name type="scientific">Tanacetum coccineum</name>
    <dbReference type="NCBI Taxonomy" id="301880"/>
    <lineage>
        <taxon>Eukaryota</taxon>
        <taxon>Viridiplantae</taxon>
        <taxon>Streptophyta</taxon>
        <taxon>Embryophyta</taxon>
        <taxon>Tracheophyta</taxon>
        <taxon>Spermatophyta</taxon>
        <taxon>Magnoliopsida</taxon>
        <taxon>eudicotyledons</taxon>
        <taxon>Gunneridae</taxon>
        <taxon>Pentapetalae</taxon>
        <taxon>asterids</taxon>
        <taxon>campanulids</taxon>
        <taxon>Asterales</taxon>
        <taxon>Asteraceae</taxon>
        <taxon>Asteroideae</taxon>
        <taxon>Anthemideae</taxon>
        <taxon>Anthemidinae</taxon>
        <taxon>Tanacetum</taxon>
    </lineage>
</organism>
<dbReference type="EMBL" id="BQNB010019057">
    <property type="protein sequence ID" value="GJT81143.1"/>
    <property type="molecule type" value="Genomic_DNA"/>
</dbReference>
<accession>A0ABQ5H260</accession>
<keyword evidence="1" id="KW-0808">Transferase</keyword>
<keyword evidence="2" id="KW-1185">Reference proteome</keyword>
<reference evidence="1" key="2">
    <citation type="submission" date="2022-01" db="EMBL/GenBank/DDBJ databases">
        <authorList>
            <person name="Yamashiro T."/>
            <person name="Shiraishi A."/>
            <person name="Satake H."/>
            <person name="Nakayama K."/>
        </authorList>
    </citation>
    <scope>NUCLEOTIDE SEQUENCE</scope>
</reference>
<dbReference type="CDD" id="cd00303">
    <property type="entry name" value="retropepsin_like"/>
    <property type="match status" value="1"/>
</dbReference>
<dbReference type="Gene3D" id="2.40.70.10">
    <property type="entry name" value="Acid Proteases"/>
    <property type="match status" value="1"/>
</dbReference>
<proteinExistence type="predicted"/>
<sequence length="401" mass="45381">MVGTRNTNNTIEPSPNLEAMQMSINTLSTTVLEMKSAMVEITESMKGFLVQQNLVVSDLKRLKNVKGTSHNNNGRTTNHQYGRMTKIEFPKFSGDDVKRWLYRCNQFFKIDRVDDGEKVGLASMHMYDKALTWHQQFCKKYGEANPWDLYEKRGAQKPRCSKQTLVVLKSRYGPVLSTPKVVTTSNVYRNVNNVTKPNTMLALPSTSYNSSKPNDPYRKQLTQKELEHKRANHLCFYCDQKYAPGHKCSGQLHSLDVIVDCEEENEENIKHGVELNEGGQSCQLGEEVDNETEMSPRISIHALSRITNHQTMRVGGYVGKQVIHIFIDSGSTHNFLDLQKSKRLGCQAQRICPMQVEVANGNSLTSHSVCNKFKWTLQGIDFEADVLILPLGGCEMVLGIQ</sequence>
<dbReference type="GO" id="GO:0003964">
    <property type="term" value="F:RNA-directed DNA polymerase activity"/>
    <property type="evidence" value="ECO:0007669"/>
    <property type="project" value="UniProtKB-KW"/>
</dbReference>
<comment type="caution">
    <text evidence="1">The sequence shown here is derived from an EMBL/GenBank/DDBJ whole genome shotgun (WGS) entry which is preliminary data.</text>
</comment>
<reference evidence="1" key="1">
    <citation type="journal article" date="2022" name="Int. J. Mol. Sci.">
        <title>Draft Genome of Tanacetum Coccineum: Genomic Comparison of Closely Related Tanacetum-Family Plants.</title>
        <authorList>
            <person name="Yamashiro T."/>
            <person name="Shiraishi A."/>
            <person name="Nakayama K."/>
            <person name="Satake H."/>
        </authorList>
    </citation>
    <scope>NUCLEOTIDE SEQUENCE</scope>
</reference>
<evidence type="ECO:0000313" key="1">
    <source>
        <dbReference type="EMBL" id="GJT81143.1"/>
    </source>
</evidence>
<keyword evidence="1" id="KW-0548">Nucleotidyltransferase</keyword>
<name>A0ABQ5H260_9ASTR</name>
<evidence type="ECO:0000313" key="2">
    <source>
        <dbReference type="Proteomes" id="UP001151760"/>
    </source>
</evidence>
<dbReference type="Pfam" id="PF08284">
    <property type="entry name" value="RVP_2"/>
    <property type="match status" value="1"/>
</dbReference>
<protein>
    <submittedName>
        <fullName evidence="1">Reverse transcriptase</fullName>
    </submittedName>
</protein>
<keyword evidence="1" id="KW-0695">RNA-directed DNA polymerase</keyword>
<dbReference type="Proteomes" id="UP001151760">
    <property type="component" value="Unassembled WGS sequence"/>
</dbReference>
<gene>
    <name evidence="1" type="ORF">Tco_1055485</name>
</gene>